<proteinExistence type="predicted"/>
<reference evidence="1 2" key="1">
    <citation type="submission" date="2023-02" db="EMBL/GenBank/DDBJ databases">
        <title>LHISI_Scaffold_Assembly.</title>
        <authorList>
            <person name="Stuart O.P."/>
            <person name="Cleave R."/>
            <person name="Magrath M.J.L."/>
            <person name="Mikheyev A.S."/>
        </authorList>
    </citation>
    <scope>NUCLEOTIDE SEQUENCE [LARGE SCALE GENOMIC DNA]</scope>
    <source>
        <strain evidence="1">Daus_M_001</strain>
        <tissue evidence="1">Leg muscle</tissue>
    </source>
</reference>
<comment type="caution">
    <text evidence="1">The sequence shown here is derived from an EMBL/GenBank/DDBJ whole genome shotgun (WGS) entry which is preliminary data.</text>
</comment>
<evidence type="ECO:0000313" key="1">
    <source>
        <dbReference type="EMBL" id="KAJ8886468.1"/>
    </source>
</evidence>
<dbReference type="Proteomes" id="UP001159363">
    <property type="component" value="Chromosome X"/>
</dbReference>
<gene>
    <name evidence="1" type="ORF">PR048_012679</name>
</gene>
<organism evidence="1 2">
    <name type="scientific">Dryococelus australis</name>
    <dbReference type="NCBI Taxonomy" id="614101"/>
    <lineage>
        <taxon>Eukaryota</taxon>
        <taxon>Metazoa</taxon>
        <taxon>Ecdysozoa</taxon>
        <taxon>Arthropoda</taxon>
        <taxon>Hexapoda</taxon>
        <taxon>Insecta</taxon>
        <taxon>Pterygota</taxon>
        <taxon>Neoptera</taxon>
        <taxon>Polyneoptera</taxon>
        <taxon>Phasmatodea</taxon>
        <taxon>Verophasmatodea</taxon>
        <taxon>Anareolatae</taxon>
        <taxon>Phasmatidae</taxon>
        <taxon>Eurycanthinae</taxon>
        <taxon>Dryococelus</taxon>
    </lineage>
</organism>
<keyword evidence="2" id="KW-1185">Reference proteome</keyword>
<sequence>MQKVRLATELLSHTRATAIIKYSKQEEVPAIVDFIYLINSWFDLLSSYVPNKQYSEKLKSKIVAEKKSLQVFQKVITKSFKQFFSDLQLQCPSIKYIMTHRLNQDCLENLSQGGLNDRPSPINALNRLRMIIRVKSPCIVQNEFNTQDSATGSEEFTVSNVLKTAGIVAAAKGSMIMKMTLI</sequence>
<name>A0ABQ9HQ18_9NEOP</name>
<dbReference type="EMBL" id="JARBHB010000004">
    <property type="protein sequence ID" value="KAJ8886468.1"/>
    <property type="molecule type" value="Genomic_DNA"/>
</dbReference>
<evidence type="ECO:0000313" key="2">
    <source>
        <dbReference type="Proteomes" id="UP001159363"/>
    </source>
</evidence>
<protein>
    <submittedName>
        <fullName evidence="1">Uncharacterized protein</fullName>
    </submittedName>
</protein>
<accession>A0ABQ9HQ18</accession>